<accession>A0A4S5BM81</accession>
<feature type="transmembrane region" description="Helical" evidence="1">
    <location>
        <begin position="12"/>
        <end position="37"/>
    </location>
</feature>
<evidence type="ECO:0000256" key="1">
    <source>
        <dbReference type="SAM" id="Phobius"/>
    </source>
</evidence>
<keyword evidence="1" id="KW-1133">Transmembrane helix</keyword>
<evidence type="ECO:0000313" key="3">
    <source>
        <dbReference type="Proteomes" id="UP000306236"/>
    </source>
</evidence>
<keyword evidence="1" id="KW-0812">Transmembrane</keyword>
<keyword evidence="3" id="KW-1185">Reference proteome</keyword>
<organism evidence="2 3">
    <name type="scientific">Lampropedia aestuarii</name>
    <dbReference type="NCBI Taxonomy" id="2562762"/>
    <lineage>
        <taxon>Bacteria</taxon>
        <taxon>Pseudomonadati</taxon>
        <taxon>Pseudomonadota</taxon>
        <taxon>Betaproteobacteria</taxon>
        <taxon>Burkholderiales</taxon>
        <taxon>Comamonadaceae</taxon>
        <taxon>Lampropedia</taxon>
    </lineage>
</organism>
<keyword evidence="1" id="KW-0472">Membrane</keyword>
<name>A0A4S5BM81_9BURK</name>
<comment type="caution">
    <text evidence="2">The sequence shown here is derived from an EMBL/GenBank/DDBJ whole genome shotgun (WGS) entry which is preliminary data.</text>
</comment>
<dbReference type="AlphaFoldDB" id="A0A4S5BM81"/>
<dbReference type="RefSeq" id="WP_136406239.1">
    <property type="nucleotide sequence ID" value="NZ_SSWX01000009.1"/>
</dbReference>
<gene>
    <name evidence="2" type="ORF">E8K88_08555</name>
</gene>
<evidence type="ECO:0008006" key="4">
    <source>
        <dbReference type="Google" id="ProtNLM"/>
    </source>
</evidence>
<dbReference type="OrthoDB" id="9181558at2"/>
<proteinExistence type="predicted"/>
<dbReference type="Proteomes" id="UP000306236">
    <property type="component" value="Unassembled WGS sequence"/>
</dbReference>
<sequence length="160" mass="17425">MSFRRRPGQRGLSLMDIVLMQLLLVMVCATPFVISWLNSMHVERSKGALIQASQHARALALRYADPTNGDAPTPSAPVAGIKLLPNAIVLVCRKDPSDSNCREGGSNVEWRADLSRGVGVAVTINQQNEVIFGFDHTGALLAQADFRISKGMEYEAGQLY</sequence>
<protein>
    <recommendedName>
        <fullName evidence="4">Prepilin-type N-terminal cleavage/methylation domain-containing protein</fullName>
    </recommendedName>
</protein>
<evidence type="ECO:0000313" key="2">
    <source>
        <dbReference type="EMBL" id="THJ33704.1"/>
    </source>
</evidence>
<dbReference type="EMBL" id="SSWX01000009">
    <property type="protein sequence ID" value="THJ33704.1"/>
    <property type="molecule type" value="Genomic_DNA"/>
</dbReference>
<reference evidence="2 3" key="1">
    <citation type="submission" date="2019-04" db="EMBL/GenBank/DDBJ databases">
        <title>Lampropedia sp YIM MLB12 draf genome.</title>
        <authorList>
            <person name="Wang Y.-X."/>
        </authorList>
    </citation>
    <scope>NUCLEOTIDE SEQUENCE [LARGE SCALE GENOMIC DNA]</scope>
    <source>
        <strain evidence="2 3">YIM MLB12</strain>
    </source>
</reference>